<organism evidence="1 2">
    <name type="scientific">Azotobacter chroococcum</name>
    <dbReference type="NCBI Taxonomy" id="353"/>
    <lineage>
        <taxon>Bacteria</taxon>
        <taxon>Pseudomonadati</taxon>
        <taxon>Pseudomonadota</taxon>
        <taxon>Gammaproteobacteria</taxon>
        <taxon>Pseudomonadales</taxon>
        <taxon>Pseudomonadaceae</taxon>
        <taxon>Azotobacter</taxon>
    </lineage>
</organism>
<sequence length="162" mass="17622">MFYLVSDPAGKVIKRVCVQAVSPAGVFQMASRTVEHAGQLLQLSGLLRNIGIYAPHLADQEFDARQGCGAGVFFSTVSISSRCSNIRWRSSMPVPCHVAPHTARVVELVFVPAMRGDGSEKDPERMIHLYFSLEGELMACYDPLFGPPDGYITGGRKGGESF</sequence>
<evidence type="ECO:0000313" key="1">
    <source>
        <dbReference type="EMBL" id="QQE90257.1"/>
    </source>
</evidence>
<dbReference type="RefSeq" id="WP_198867648.1">
    <property type="nucleotide sequence ID" value="NZ_CP066310.1"/>
</dbReference>
<dbReference type="EMBL" id="CP066310">
    <property type="protein sequence ID" value="QQE90257.1"/>
    <property type="molecule type" value="Genomic_DNA"/>
</dbReference>
<dbReference type="AlphaFoldDB" id="A0AAP9YFA8"/>
<proteinExistence type="predicted"/>
<reference evidence="1 2" key="1">
    <citation type="submission" date="2020-12" db="EMBL/GenBank/DDBJ databases">
        <title>Genomic Analysis and Response surface optimization of nitrogen-fixing conditions for A. chroococcum strain HR1, Isolation from rhizosphere soil.</title>
        <authorList>
            <person name="Li J."/>
            <person name="Yang H."/>
            <person name="Liu H."/>
            <person name="Wang C."/>
            <person name="Tian Y."/>
            <person name="Lu X.Y."/>
        </authorList>
    </citation>
    <scope>NUCLEOTIDE SEQUENCE [LARGE SCALE GENOMIC DNA]</scope>
    <source>
        <strain evidence="1 2">HR1</strain>
    </source>
</reference>
<evidence type="ECO:0000313" key="2">
    <source>
        <dbReference type="Proteomes" id="UP000596192"/>
    </source>
</evidence>
<gene>
    <name evidence="1" type="ORF">GKQ51_08185</name>
</gene>
<dbReference type="Proteomes" id="UP000596192">
    <property type="component" value="Chromosome"/>
</dbReference>
<name>A0AAP9YFA8_9GAMM</name>
<protein>
    <submittedName>
        <fullName evidence="1">Uncharacterized protein</fullName>
    </submittedName>
</protein>
<accession>A0AAP9YFA8</accession>